<dbReference type="PANTHER" id="PTHR14499:SF136">
    <property type="entry name" value="GH08630P"/>
    <property type="match status" value="1"/>
</dbReference>
<dbReference type="PANTHER" id="PTHR14499">
    <property type="entry name" value="POTASSIUM CHANNEL TETRAMERIZATION DOMAIN-CONTAINING"/>
    <property type="match status" value="1"/>
</dbReference>
<name>A0AAF3EBJ6_9BILA</name>
<dbReference type="WBParaSite" id="MBELARI_LOCUS11313">
    <property type="protein sequence ID" value="MBELARI_LOCUS11313"/>
    <property type="gene ID" value="MBELARI_LOCUS11313"/>
</dbReference>
<dbReference type="InterPro" id="IPR011333">
    <property type="entry name" value="SKP1/BTB/POZ_sf"/>
</dbReference>
<dbReference type="SUPFAM" id="SSF54695">
    <property type="entry name" value="POZ domain"/>
    <property type="match status" value="1"/>
</dbReference>
<reference evidence="4" key="1">
    <citation type="submission" date="2024-02" db="UniProtKB">
        <authorList>
            <consortium name="WormBaseParasite"/>
        </authorList>
    </citation>
    <scope>IDENTIFICATION</scope>
</reference>
<dbReference type="Gene3D" id="3.30.710.10">
    <property type="entry name" value="Potassium Channel Kv1.1, Chain A"/>
    <property type="match status" value="1"/>
</dbReference>
<feature type="domain" description="Potassium channel tetramerisation-type BTB" evidence="2">
    <location>
        <begin position="198"/>
        <end position="304"/>
    </location>
</feature>
<protein>
    <submittedName>
        <fullName evidence="4">Potassium channel tetramerisation-type BTB domain-containing protein</fullName>
    </submittedName>
</protein>
<evidence type="ECO:0000313" key="3">
    <source>
        <dbReference type="Proteomes" id="UP000887575"/>
    </source>
</evidence>
<evidence type="ECO:0000259" key="2">
    <source>
        <dbReference type="Pfam" id="PF02214"/>
    </source>
</evidence>
<proteinExistence type="predicted"/>
<organism evidence="3 4">
    <name type="scientific">Mesorhabditis belari</name>
    <dbReference type="NCBI Taxonomy" id="2138241"/>
    <lineage>
        <taxon>Eukaryota</taxon>
        <taxon>Metazoa</taxon>
        <taxon>Ecdysozoa</taxon>
        <taxon>Nematoda</taxon>
        <taxon>Chromadorea</taxon>
        <taxon>Rhabditida</taxon>
        <taxon>Rhabditina</taxon>
        <taxon>Rhabditomorpha</taxon>
        <taxon>Rhabditoidea</taxon>
        <taxon>Rhabditidae</taxon>
        <taxon>Mesorhabditinae</taxon>
        <taxon>Mesorhabditis</taxon>
    </lineage>
</organism>
<dbReference type="InterPro" id="IPR003131">
    <property type="entry name" value="T1-type_BTB"/>
</dbReference>
<dbReference type="Pfam" id="PF02214">
    <property type="entry name" value="BTB_2"/>
    <property type="match status" value="1"/>
</dbReference>
<evidence type="ECO:0000256" key="1">
    <source>
        <dbReference type="SAM" id="MobiDB-lite"/>
    </source>
</evidence>
<dbReference type="AlphaFoldDB" id="A0AAF3EBJ6"/>
<accession>A0AAF3EBJ6</accession>
<evidence type="ECO:0000313" key="4">
    <source>
        <dbReference type="WBParaSite" id="MBELARI_LOCUS11313"/>
    </source>
</evidence>
<keyword evidence="3" id="KW-1185">Reference proteome</keyword>
<dbReference type="GO" id="GO:0051260">
    <property type="term" value="P:protein homooligomerization"/>
    <property type="evidence" value="ECO:0007669"/>
    <property type="project" value="InterPro"/>
</dbReference>
<feature type="region of interest" description="Disordered" evidence="1">
    <location>
        <begin position="1"/>
        <end position="20"/>
    </location>
</feature>
<sequence length="364" mass="42349">MGAEQSTESRRGFDSTNVPSTRKILKSHSWTCFTTKKLIFEPRIPKKDPNDQHNSRVISISEISAKGTIPEEIADLSSIKHSQSSLDNLSDQIVAISKPSTEVTRENQEKIIDLSKLVNSRDTFFQALLDLDQSKEEKSLERKEESSRYKIPSPNPFFWLTTDQVNMRAKSCGPIMKHKTPEYNHRMPHEFYDSNVIIYLEVGGKLYSSTLKTLANEQRNGRLLGGIIKKCVGWDKKAIYRVNCEKEHDSNGNYRYKVLLDRDREIFAYILRFLRYGEVMALPTDVTLLDHIYREADFFGMGKLKALVKKKIEDEREKVRARDRRDEQRDAAMKLLLEEIIRLRQEIEATRSNSEEEWQENIIL</sequence>
<dbReference type="Proteomes" id="UP000887575">
    <property type="component" value="Unassembled WGS sequence"/>
</dbReference>